<accession>A0A067L3H9</accession>
<proteinExistence type="predicted"/>
<evidence type="ECO:0000313" key="3">
    <source>
        <dbReference type="Proteomes" id="UP000027138"/>
    </source>
</evidence>
<gene>
    <name evidence="2" type="ORF">JCGZ_25212</name>
</gene>
<reference evidence="2 3" key="1">
    <citation type="journal article" date="2014" name="PLoS ONE">
        <title>Global Analysis of Gene Expression Profiles in Physic Nut (Jatropha curcas L.) Seedlings Exposed to Salt Stress.</title>
        <authorList>
            <person name="Zhang L."/>
            <person name="Zhang C."/>
            <person name="Wu P."/>
            <person name="Chen Y."/>
            <person name="Li M."/>
            <person name="Jiang H."/>
            <person name="Wu G."/>
        </authorList>
    </citation>
    <scope>NUCLEOTIDE SEQUENCE [LARGE SCALE GENOMIC DNA]</scope>
    <source>
        <strain evidence="3">cv. GZQX0401</strain>
        <tissue evidence="2">Young leaves</tissue>
    </source>
</reference>
<name>A0A067L3H9_JATCU</name>
<dbReference type="Proteomes" id="UP000027138">
    <property type="component" value="Unassembled WGS sequence"/>
</dbReference>
<evidence type="ECO:0000256" key="1">
    <source>
        <dbReference type="SAM" id="MobiDB-lite"/>
    </source>
</evidence>
<keyword evidence="3" id="KW-1185">Reference proteome</keyword>
<dbReference type="EMBL" id="KK914283">
    <property type="protein sequence ID" value="KDP43026.1"/>
    <property type="molecule type" value="Genomic_DNA"/>
</dbReference>
<protein>
    <submittedName>
        <fullName evidence="2">Uncharacterized protein</fullName>
    </submittedName>
</protein>
<feature type="region of interest" description="Disordered" evidence="1">
    <location>
        <begin position="60"/>
        <end position="104"/>
    </location>
</feature>
<dbReference type="AlphaFoldDB" id="A0A067L3H9"/>
<evidence type="ECO:0000313" key="2">
    <source>
        <dbReference type="EMBL" id="KDP43026.1"/>
    </source>
</evidence>
<feature type="compositionally biased region" description="Basic and acidic residues" evidence="1">
    <location>
        <begin position="60"/>
        <end position="76"/>
    </location>
</feature>
<sequence length="121" mass="13422">MRWRCKWVAGIVLEQRQPNCGHMQGGTDLLEEEEDRWWCDRGSIWVAGVATEPVQVSALHRELRSPETEKGGRDGDATCPRITSGATGFPENETRGRGDGGAMKIRPGLVESQFVVAFSHQ</sequence>
<organism evidence="2 3">
    <name type="scientific">Jatropha curcas</name>
    <name type="common">Barbados nut</name>
    <dbReference type="NCBI Taxonomy" id="180498"/>
    <lineage>
        <taxon>Eukaryota</taxon>
        <taxon>Viridiplantae</taxon>
        <taxon>Streptophyta</taxon>
        <taxon>Embryophyta</taxon>
        <taxon>Tracheophyta</taxon>
        <taxon>Spermatophyta</taxon>
        <taxon>Magnoliopsida</taxon>
        <taxon>eudicotyledons</taxon>
        <taxon>Gunneridae</taxon>
        <taxon>Pentapetalae</taxon>
        <taxon>rosids</taxon>
        <taxon>fabids</taxon>
        <taxon>Malpighiales</taxon>
        <taxon>Euphorbiaceae</taxon>
        <taxon>Crotonoideae</taxon>
        <taxon>Jatropheae</taxon>
        <taxon>Jatropha</taxon>
    </lineage>
</organism>